<keyword evidence="1" id="KW-0472">Membrane</keyword>
<dbReference type="NCBIfam" id="NF038126">
    <property type="entry name" value="PEP_CTERM_FxDxF"/>
    <property type="match status" value="1"/>
</dbReference>
<dbReference type="EMBL" id="JAJTWU010000011">
    <property type="protein sequence ID" value="MCE4557635.1"/>
    <property type="molecule type" value="Genomic_DNA"/>
</dbReference>
<dbReference type="RefSeq" id="WP_233375015.1">
    <property type="nucleotide sequence ID" value="NZ_JAJTWU010000011.1"/>
</dbReference>
<keyword evidence="1" id="KW-0812">Transmembrane</keyword>
<feature type="domain" description="Ice-binding protein C-terminal" evidence="3">
    <location>
        <begin position="133"/>
        <end position="158"/>
    </location>
</feature>
<protein>
    <submittedName>
        <fullName evidence="4">FxDxF family PEP-CTERM protein</fullName>
    </submittedName>
</protein>
<evidence type="ECO:0000313" key="4">
    <source>
        <dbReference type="EMBL" id="MCE4557635.1"/>
    </source>
</evidence>
<keyword evidence="1" id="KW-1133">Transmembrane helix</keyword>
<evidence type="ECO:0000256" key="1">
    <source>
        <dbReference type="SAM" id="Phobius"/>
    </source>
</evidence>
<sequence>MKLKMLAAAALVAVSSLSAHATTYSLGTLTATTTGQTTFSFGGVINDDYTFTLATDSWLTSSAFAAVGGSAISPAFYGVYNLNGTPVSPTAYTFTTAATSHKELLAAGTYKFSFLGVASGPTAYTVTASAVTAVPEPETYAMLAAGLGIIGFLSSRRRNR</sequence>
<evidence type="ECO:0000256" key="2">
    <source>
        <dbReference type="SAM" id="SignalP"/>
    </source>
</evidence>
<dbReference type="Proteomes" id="UP001200741">
    <property type="component" value="Unassembled WGS sequence"/>
</dbReference>
<feature type="chain" id="PRO_5047370631" evidence="2">
    <location>
        <begin position="22"/>
        <end position="160"/>
    </location>
</feature>
<dbReference type="NCBIfam" id="TIGR02595">
    <property type="entry name" value="PEP_CTERM"/>
    <property type="match status" value="1"/>
</dbReference>
<name>A0ABS8Y1W5_9BURK</name>
<evidence type="ECO:0000313" key="5">
    <source>
        <dbReference type="Proteomes" id="UP001200741"/>
    </source>
</evidence>
<comment type="caution">
    <text evidence="4">The sequence shown here is derived from an EMBL/GenBank/DDBJ whole genome shotgun (WGS) entry which is preliminary data.</text>
</comment>
<organism evidence="4 5">
    <name type="scientific">Pelomonas cellulosilytica</name>
    <dbReference type="NCBI Taxonomy" id="2906762"/>
    <lineage>
        <taxon>Bacteria</taxon>
        <taxon>Pseudomonadati</taxon>
        <taxon>Pseudomonadota</taxon>
        <taxon>Betaproteobacteria</taxon>
        <taxon>Burkholderiales</taxon>
        <taxon>Sphaerotilaceae</taxon>
        <taxon>Roseateles</taxon>
    </lineage>
</organism>
<feature type="signal peptide" evidence="2">
    <location>
        <begin position="1"/>
        <end position="21"/>
    </location>
</feature>
<dbReference type="Pfam" id="PF07589">
    <property type="entry name" value="PEP-CTERM"/>
    <property type="match status" value="1"/>
</dbReference>
<dbReference type="InterPro" id="IPR013424">
    <property type="entry name" value="Ice-binding_C"/>
</dbReference>
<gene>
    <name evidence="4" type="ORF">LXT13_24900</name>
</gene>
<feature type="transmembrane region" description="Helical" evidence="1">
    <location>
        <begin position="139"/>
        <end position="155"/>
    </location>
</feature>
<reference evidence="4 5" key="1">
    <citation type="submission" date="2021-12" db="EMBL/GenBank/DDBJ databases">
        <title>Genome seq of P8.</title>
        <authorList>
            <person name="Seo T."/>
        </authorList>
    </citation>
    <scope>NUCLEOTIDE SEQUENCE [LARGE SCALE GENOMIC DNA]</scope>
    <source>
        <strain evidence="4 5">P8</strain>
    </source>
</reference>
<proteinExistence type="predicted"/>
<accession>A0ABS8Y1W5</accession>
<keyword evidence="5" id="KW-1185">Reference proteome</keyword>
<keyword evidence="2" id="KW-0732">Signal</keyword>
<evidence type="ECO:0000259" key="3">
    <source>
        <dbReference type="Pfam" id="PF07589"/>
    </source>
</evidence>